<dbReference type="Pfam" id="PF19952">
    <property type="entry name" value="DUF6414"/>
    <property type="match status" value="1"/>
</dbReference>
<dbReference type="OrthoDB" id="1937560at2"/>
<dbReference type="AlphaFoldDB" id="A0A1B7KP95"/>
<feature type="coiled-coil region" evidence="1">
    <location>
        <begin position="162"/>
        <end position="209"/>
    </location>
</feature>
<accession>A0A1B7KP95</accession>
<evidence type="ECO:0000313" key="2">
    <source>
        <dbReference type="EMBL" id="OAT71914.1"/>
    </source>
</evidence>
<proteinExistence type="predicted"/>
<name>A0A1B7KP95_PARTM</name>
<evidence type="ECO:0000313" key="3">
    <source>
        <dbReference type="Proteomes" id="UP000078290"/>
    </source>
</evidence>
<sequence length="320" mass="36195">MKELVYLDTSFIHSFIAQNNDGLPTNISREMNEEVSESKELEQGFKSGSFIEGKFSVGEIEIPLLFKSPSGGLVSRVQPGNFSSEKITLSQLESGREIISKQLHDNALSQFEKYLNDKNLAKDISDNPKPGDYIKVTSSFKIIDFKYLQTVLDIDSLIEFAFNDSEKELKKLKEEITNIKNSKEKQVRLAELRHIENELKNAKSSTKEQFNFLIKALSYLSKILPTDSFVLMNKIISPLKNEYLREKPQELLFKYGGGTSSIEVTLIGKVTKEITKTEMPNLNSVDALYEFPSVVNAVLHDISLINTGDFIVSPIAIYFE</sequence>
<organism evidence="2 3">
    <name type="scientific">Parageobacillus thermoglucosidasius</name>
    <name type="common">Geobacillus thermoglucosidasius</name>
    <dbReference type="NCBI Taxonomy" id="1426"/>
    <lineage>
        <taxon>Bacteria</taxon>
        <taxon>Bacillati</taxon>
        <taxon>Bacillota</taxon>
        <taxon>Bacilli</taxon>
        <taxon>Bacillales</taxon>
        <taxon>Anoxybacillaceae</taxon>
        <taxon>Parageobacillus</taxon>
    </lineage>
</organism>
<comment type="caution">
    <text evidence="2">The sequence shown here is derived from an EMBL/GenBank/DDBJ whole genome shotgun (WGS) entry which is preliminary data.</text>
</comment>
<dbReference type="RefSeq" id="WP_064552419.1">
    <property type="nucleotide sequence ID" value="NZ_LXMA01000038.1"/>
</dbReference>
<dbReference type="EMBL" id="LXMA01000038">
    <property type="protein sequence ID" value="OAT71914.1"/>
    <property type="molecule type" value="Genomic_DNA"/>
</dbReference>
<protein>
    <submittedName>
        <fullName evidence="2">Uncharacterized protein</fullName>
    </submittedName>
</protein>
<evidence type="ECO:0000256" key="1">
    <source>
        <dbReference type="SAM" id="Coils"/>
    </source>
</evidence>
<dbReference type="Proteomes" id="UP000078290">
    <property type="component" value="Unassembled WGS sequence"/>
</dbReference>
<dbReference type="InterPro" id="IPR045633">
    <property type="entry name" value="DUF6414"/>
</dbReference>
<gene>
    <name evidence="2" type="ORF">A7K69_10935</name>
</gene>
<keyword evidence="1" id="KW-0175">Coiled coil</keyword>
<reference evidence="3" key="1">
    <citation type="submission" date="2016-05" db="EMBL/GenBank/DDBJ databases">
        <authorList>
            <person name="Wang W."/>
            <person name="Zhu L."/>
        </authorList>
    </citation>
    <scope>NUCLEOTIDE SEQUENCE [LARGE SCALE GENOMIC DNA]</scope>
    <source>
        <strain evidence="3">W-2</strain>
    </source>
</reference>